<feature type="transmembrane region" description="Helical" evidence="7">
    <location>
        <begin position="106"/>
        <end position="129"/>
    </location>
</feature>
<dbReference type="Gene3D" id="1.20.1070.10">
    <property type="entry name" value="Rhodopsin 7-helix transmembrane proteins"/>
    <property type="match status" value="1"/>
</dbReference>
<evidence type="ECO:0000313" key="9">
    <source>
        <dbReference type="EMBL" id="KAJ4458758.1"/>
    </source>
</evidence>
<organism evidence="9 10">
    <name type="scientific">Paratrimastix pyriformis</name>
    <dbReference type="NCBI Taxonomy" id="342808"/>
    <lineage>
        <taxon>Eukaryota</taxon>
        <taxon>Metamonada</taxon>
        <taxon>Preaxostyla</taxon>
        <taxon>Paratrimastigidae</taxon>
        <taxon>Paratrimastix</taxon>
    </lineage>
</organism>
<dbReference type="InterPro" id="IPR000539">
    <property type="entry name" value="Frizzled/Smoothened_7TM"/>
</dbReference>
<evidence type="ECO:0000256" key="6">
    <source>
        <dbReference type="ARBA" id="ARBA00023170"/>
    </source>
</evidence>
<reference evidence="9" key="1">
    <citation type="journal article" date="2022" name="bioRxiv">
        <title>Genomics of Preaxostyla Flagellates Illuminates Evolutionary Transitions and the Path Towards Mitochondrial Loss.</title>
        <authorList>
            <person name="Novak L.V.F."/>
            <person name="Treitli S.C."/>
            <person name="Pyrih J."/>
            <person name="Halakuc P."/>
            <person name="Pipaliya S.V."/>
            <person name="Vacek V."/>
            <person name="Brzon O."/>
            <person name="Soukal P."/>
            <person name="Eme L."/>
            <person name="Dacks J.B."/>
            <person name="Karnkowska A."/>
            <person name="Elias M."/>
            <person name="Hampl V."/>
        </authorList>
    </citation>
    <scope>NUCLEOTIDE SEQUENCE</scope>
    <source>
        <strain evidence="9">RCP-MX</strain>
    </source>
</reference>
<dbReference type="SMART" id="SM01330">
    <property type="entry name" value="Frizzled"/>
    <property type="match status" value="1"/>
</dbReference>
<keyword evidence="10" id="KW-1185">Reference proteome</keyword>
<dbReference type="InterPro" id="IPR000300">
    <property type="entry name" value="IPPc"/>
</dbReference>
<evidence type="ECO:0000256" key="5">
    <source>
        <dbReference type="ARBA" id="ARBA00023136"/>
    </source>
</evidence>
<evidence type="ECO:0000256" key="4">
    <source>
        <dbReference type="ARBA" id="ARBA00022989"/>
    </source>
</evidence>
<dbReference type="InterPro" id="IPR046985">
    <property type="entry name" value="IP5"/>
</dbReference>
<keyword evidence="4 7" id="KW-1133">Transmembrane helix</keyword>
<dbReference type="InterPro" id="IPR036691">
    <property type="entry name" value="Endo/exonu/phosph_ase_sf"/>
</dbReference>
<evidence type="ECO:0000313" key="10">
    <source>
        <dbReference type="Proteomes" id="UP001141327"/>
    </source>
</evidence>
<proteinExistence type="inferred from homology"/>
<feature type="transmembrane region" description="Helical" evidence="7">
    <location>
        <begin position="6"/>
        <end position="30"/>
    </location>
</feature>
<feature type="transmembrane region" description="Helical" evidence="7">
    <location>
        <begin position="149"/>
        <end position="172"/>
    </location>
</feature>
<protein>
    <submittedName>
        <fullName evidence="9">Phosphatidylinositol-3</fullName>
    </submittedName>
</protein>
<comment type="similarity">
    <text evidence="2">Belongs to the G-protein coupled receptor Fz/Smo family.</text>
</comment>
<sequence>MPTASTLLTLVSASLSCLGTLTVVLIYLLRLRKKINSFQLRLIFYLCCSDFFASISHFAPSSAFCLPSALFQQQFFVSSFCWILILCVNQFLLVCFNKRNTQKYELFYHLFAWGFPFTTVMVLIAFGAFGPLDETPWCWITPDFTLFRWLFFYGPLIAILLTVLALYLCIVVKLRRSLHDARNEALTAQLMFSVYLVVFVALRTPSVARRLLQLTTEVDPNGFLALLHSLCSPLTGFANAVLFFLNQQVARVLRHASYGFCTRHCPRCARRATATRPLLQPRSRRSLAQALSQTCCYCCCFPPDMSEAAAAAGARPDERIEWEALLERDEDQEHLPLLDDSVNGPASRLMPSTPATPAVSRPFETALLCPPSASLSSSEWAALPHTTACAPGRPGALRVWTGTWNMAKTRPGLGMEDWLRPAIETDADVVAVALQEAPKADVPLGELIDRALAPDYLRLAQPNVWEIHLFVYIHRRCLAGPTADAPGLPEGPSGFLAALGALSELRVGTEHAGFGRILGNKGAAAVGFRLAGTSLLFLSAHLPPFPKNFSKRNATVAQIFGGLSTGMQPVSLQPWAKEAPSPAAGAEAGGPLVRRVAGAIPNEAVEIAHQYDHVFLLGDLNYSIDLPRPTILQSVQHWKAAAGQHDLSVLLEKDQLRQGSRQLGLLAEFHEDAERLFPPTYKLAVPRSEGDPWKYNPKRVPAYTDRILWRTADSVWSPIRPLGGLTACPAYLSSDHVPLRQIFQIAHSRIPAPSPLSPEQAEALSAHIRRQGGFTVVVQFQDVSVPKLEALSPDGSADPFLKIVSFPSGDSLTAPAQRMTLSPSWSSPALAALRFPFALPAGRPPGGAPTEVLLAQAFAQIRLVLVVGDMGLVDEDGTMGQAAIALAGVRSWGFRPGGVETPLPGFKPPVQLRFVEMLTRLGSRTGVVEGTFAVFVE</sequence>
<dbReference type="Proteomes" id="UP001141327">
    <property type="component" value="Unassembled WGS sequence"/>
</dbReference>
<feature type="domain" description="G-protein coupled receptors family 2 profile 2" evidence="8">
    <location>
        <begin position="5"/>
        <end position="247"/>
    </location>
</feature>
<comment type="caution">
    <text evidence="9">The sequence shown here is derived from an EMBL/GenBank/DDBJ whole genome shotgun (WGS) entry which is preliminary data.</text>
</comment>
<evidence type="ECO:0000256" key="2">
    <source>
        <dbReference type="ARBA" id="ARBA00008077"/>
    </source>
</evidence>
<evidence type="ECO:0000256" key="3">
    <source>
        <dbReference type="ARBA" id="ARBA00022692"/>
    </source>
</evidence>
<dbReference type="SUPFAM" id="SSF56219">
    <property type="entry name" value="DNase I-like"/>
    <property type="match status" value="1"/>
</dbReference>
<dbReference type="SMART" id="SM00128">
    <property type="entry name" value="IPPc"/>
    <property type="match status" value="1"/>
</dbReference>
<feature type="transmembrane region" description="Helical" evidence="7">
    <location>
        <begin position="42"/>
        <end position="63"/>
    </location>
</feature>
<dbReference type="Gene3D" id="3.60.10.10">
    <property type="entry name" value="Endonuclease/exonuclease/phosphatase"/>
    <property type="match status" value="1"/>
</dbReference>
<dbReference type="PROSITE" id="PS50261">
    <property type="entry name" value="G_PROTEIN_RECEP_F2_4"/>
    <property type="match status" value="1"/>
</dbReference>
<dbReference type="InterPro" id="IPR017981">
    <property type="entry name" value="GPCR_2-like_7TM"/>
</dbReference>
<evidence type="ECO:0000256" key="1">
    <source>
        <dbReference type="ARBA" id="ARBA00004141"/>
    </source>
</evidence>
<gene>
    <name evidence="9" type="ORF">PAPYR_5526</name>
</gene>
<name>A0ABQ8UHN8_9EUKA</name>
<dbReference type="Pfam" id="PF05462">
    <property type="entry name" value="Dicty_CAR"/>
    <property type="match status" value="1"/>
</dbReference>
<keyword evidence="6" id="KW-0675">Receptor</keyword>
<keyword evidence="5 7" id="KW-0472">Membrane</keyword>
<dbReference type="PANTHER" id="PTHR11200:SF275">
    <property type="entry name" value="LD06095P"/>
    <property type="match status" value="1"/>
</dbReference>
<feature type="transmembrane region" description="Helical" evidence="7">
    <location>
        <begin position="75"/>
        <end position="94"/>
    </location>
</feature>
<dbReference type="EMBL" id="JAPMOS010000026">
    <property type="protein sequence ID" value="KAJ4458758.1"/>
    <property type="molecule type" value="Genomic_DNA"/>
</dbReference>
<comment type="subcellular location">
    <subcellularLocation>
        <location evidence="1">Membrane</location>
        <topology evidence="1">Multi-pass membrane protein</topology>
    </subcellularLocation>
</comment>
<accession>A0ABQ8UHN8</accession>
<dbReference type="SUPFAM" id="SSF81321">
    <property type="entry name" value="Family A G protein-coupled receptor-like"/>
    <property type="match status" value="1"/>
</dbReference>
<feature type="transmembrane region" description="Helical" evidence="7">
    <location>
        <begin position="184"/>
        <end position="202"/>
    </location>
</feature>
<dbReference type="PANTHER" id="PTHR11200">
    <property type="entry name" value="INOSITOL 5-PHOSPHATASE"/>
    <property type="match status" value="1"/>
</dbReference>
<evidence type="ECO:0000256" key="7">
    <source>
        <dbReference type="SAM" id="Phobius"/>
    </source>
</evidence>
<evidence type="ECO:0000259" key="8">
    <source>
        <dbReference type="PROSITE" id="PS50261"/>
    </source>
</evidence>
<keyword evidence="3 7" id="KW-0812">Transmembrane</keyword>
<dbReference type="Pfam" id="PF22669">
    <property type="entry name" value="Exo_endo_phos2"/>
    <property type="match status" value="1"/>
</dbReference>